<reference evidence="3 4" key="1">
    <citation type="submission" date="2024-04" db="EMBL/GenBank/DDBJ databases">
        <title>Symmetric and asymmetric DNA N6-adenine methylation regulates different biological responses in Mucorales.</title>
        <authorList>
            <consortium name="Lawrence Berkeley National Laboratory"/>
            <person name="Lax C."/>
            <person name="Mondo S.J."/>
            <person name="Osorio-Concepcion M."/>
            <person name="Muszewska A."/>
            <person name="Corrochano-Luque M."/>
            <person name="Gutierrez G."/>
            <person name="Riley R."/>
            <person name="Lipzen A."/>
            <person name="Guo J."/>
            <person name="Hundley H."/>
            <person name="Amirebrahimi M."/>
            <person name="Ng V."/>
            <person name="Lorenzo-Gutierrez D."/>
            <person name="Binder U."/>
            <person name="Yang J."/>
            <person name="Song Y."/>
            <person name="Canovas D."/>
            <person name="Navarro E."/>
            <person name="Freitag M."/>
            <person name="Gabaldon T."/>
            <person name="Grigoriev I.V."/>
            <person name="Corrochano L.M."/>
            <person name="Nicolas F.E."/>
            <person name="Garre V."/>
        </authorList>
    </citation>
    <scope>NUCLEOTIDE SEQUENCE [LARGE SCALE GENOMIC DNA]</scope>
    <source>
        <strain evidence="3 4">L51</strain>
    </source>
</reference>
<evidence type="ECO:0000313" key="3">
    <source>
        <dbReference type="EMBL" id="KAL0096809.1"/>
    </source>
</evidence>
<feature type="compositionally biased region" description="Polar residues" evidence="1">
    <location>
        <begin position="116"/>
        <end position="148"/>
    </location>
</feature>
<feature type="domain" description="Pleckstrin homology" evidence="2">
    <location>
        <begin position="371"/>
        <end position="485"/>
    </location>
</feature>
<gene>
    <name evidence="3" type="ORF">J3Q64DRAFT_1709481</name>
</gene>
<feature type="non-terminal residue" evidence="3">
    <location>
        <position position="1"/>
    </location>
</feature>
<comment type="caution">
    <text evidence="3">The sequence shown here is derived from an EMBL/GenBank/DDBJ whole genome shotgun (WGS) entry which is preliminary data.</text>
</comment>
<feature type="compositionally biased region" description="Polar residues" evidence="1">
    <location>
        <begin position="215"/>
        <end position="236"/>
    </location>
</feature>
<sequence length="550" mass="60582">MPHRTVSYLTSTSPLTRQSSLSTVSPSVVRHRVSPFKKQNFVPDVVVSPVATPIDTPAPTPAFESNSPLDEPDILSGPPGTVDIITHTHTDNTHDDNHSMDFGTFDLPSIGGFPINTRQRSSSSGTATRVSPPTRTTTAPTGSDSSEVTTEIIRSTELVSSERSNSEEGIEMISRAEADLLANRRVVEALAHERAEVARQHADEINAYAGRLSPLQPSRQTPIDQPTVERSMSTSRLARLSGLVRPQPSTSMPAHQHGRTLKSSTSMISLRSESSRKDSISKRHPDSIESKSGSSSYGSVRIMEHRKYQPNHYLASSTSIGDHSRPSKQIQKTRSTASLSTMSSDDVVERMVHKPMSDATNSNDPGTDIDVISAITRTMIGEWMWKHTRRHVGGGISENKHKRFFWVHPYTRTLYWSATEPGVDNNEAKAKSAFIEAVTSVPSRDQANCSPMSLLIKTTKRDLKLTAPTIDLHDLWLMSLSYLLVRPGSQEDSGASMMEESSMDDGHRSQHSLAGEDSDDSEDLVNIRSCCDGKHDLSTLRRDSHNHHHQ</sequence>
<organism evidence="3 4">
    <name type="scientific">Phycomyces blakesleeanus</name>
    <dbReference type="NCBI Taxonomy" id="4837"/>
    <lineage>
        <taxon>Eukaryota</taxon>
        <taxon>Fungi</taxon>
        <taxon>Fungi incertae sedis</taxon>
        <taxon>Mucoromycota</taxon>
        <taxon>Mucoromycotina</taxon>
        <taxon>Mucoromycetes</taxon>
        <taxon>Mucorales</taxon>
        <taxon>Phycomycetaceae</taxon>
        <taxon>Phycomyces</taxon>
    </lineage>
</organism>
<dbReference type="PANTHER" id="PTHR28190">
    <property type="entry name" value="NUCLEAR MIGRATION PROTEIN NUM1"/>
    <property type="match status" value="1"/>
</dbReference>
<feature type="compositionally biased region" description="Polar residues" evidence="1">
    <location>
        <begin position="315"/>
        <end position="344"/>
    </location>
</feature>
<feature type="region of interest" description="Disordered" evidence="1">
    <location>
        <begin position="209"/>
        <end position="300"/>
    </location>
</feature>
<feature type="compositionally biased region" description="Low complexity" evidence="1">
    <location>
        <begin position="290"/>
        <end position="299"/>
    </location>
</feature>
<accession>A0ABR3BD66</accession>
<feature type="compositionally biased region" description="Basic and acidic residues" evidence="1">
    <location>
        <begin position="273"/>
        <end position="289"/>
    </location>
</feature>
<dbReference type="EMBL" id="JBCLYO010000001">
    <property type="protein sequence ID" value="KAL0096809.1"/>
    <property type="molecule type" value="Genomic_DNA"/>
</dbReference>
<keyword evidence="4" id="KW-1185">Reference proteome</keyword>
<dbReference type="InterPro" id="IPR024774">
    <property type="entry name" value="PH_dom-Mcp5-type"/>
</dbReference>
<protein>
    <submittedName>
        <fullName evidence="3">Meiotic cell cortex C-terminal pleckstrin homology-domain-containing protein</fullName>
    </submittedName>
</protein>
<feature type="compositionally biased region" description="Polar residues" evidence="1">
    <location>
        <begin position="261"/>
        <end position="272"/>
    </location>
</feature>
<feature type="region of interest" description="Disordered" evidence="1">
    <location>
        <begin position="489"/>
        <end position="525"/>
    </location>
</feature>
<dbReference type="InterPro" id="IPR053005">
    <property type="entry name" value="Nuclear_Pos-Cytoskel_Interact"/>
</dbReference>
<feature type="region of interest" description="Disordered" evidence="1">
    <location>
        <begin position="114"/>
        <end position="148"/>
    </location>
</feature>
<dbReference type="Proteomes" id="UP001448207">
    <property type="component" value="Unassembled WGS sequence"/>
</dbReference>
<proteinExistence type="predicted"/>
<dbReference type="PANTHER" id="PTHR28190:SF1">
    <property type="entry name" value="NUCLEAR MIGRATION PROTEIN NUM1"/>
    <property type="match status" value="1"/>
</dbReference>
<dbReference type="Pfam" id="PF12814">
    <property type="entry name" value="Mcp5_PH"/>
    <property type="match status" value="1"/>
</dbReference>
<name>A0ABR3BD66_PHYBL</name>
<evidence type="ECO:0000313" key="4">
    <source>
        <dbReference type="Proteomes" id="UP001448207"/>
    </source>
</evidence>
<evidence type="ECO:0000259" key="2">
    <source>
        <dbReference type="Pfam" id="PF12814"/>
    </source>
</evidence>
<dbReference type="SUPFAM" id="SSF50729">
    <property type="entry name" value="PH domain-like"/>
    <property type="match status" value="1"/>
</dbReference>
<evidence type="ECO:0000256" key="1">
    <source>
        <dbReference type="SAM" id="MobiDB-lite"/>
    </source>
</evidence>
<feature type="region of interest" description="Disordered" evidence="1">
    <location>
        <begin position="315"/>
        <end position="345"/>
    </location>
</feature>